<protein>
    <submittedName>
        <fullName evidence="2">Alpha/Beta hydrolase protein</fullName>
    </submittedName>
</protein>
<dbReference type="Gene3D" id="3.40.50.1820">
    <property type="entry name" value="alpha/beta hydrolase"/>
    <property type="match status" value="1"/>
</dbReference>
<dbReference type="Proteomes" id="UP000481861">
    <property type="component" value="Unassembled WGS sequence"/>
</dbReference>
<keyword evidence="3" id="KW-1185">Reference proteome</keyword>
<keyword evidence="2" id="KW-0378">Hydrolase</keyword>
<dbReference type="PANTHER" id="PTHR37017:SF13">
    <property type="entry name" value="AB HYDROLASE-1 DOMAIN-CONTAINING PROTEIN"/>
    <property type="match status" value="1"/>
</dbReference>
<reference evidence="2 3" key="1">
    <citation type="submission" date="2020-01" db="EMBL/GenBank/DDBJ databases">
        <authorList>
            <consortium name="DOE Joint Genome Institute"/>
            <person name="Haridas S."/>
            <person name="Albert R."/>
            <person name="Binder M."/>
            <person name="Bloem J."/>
            <person name="Labutti K."/>
            <person name="Salamov A."/>
            <person name="Andreopoulos B."/>
            <person name="Baker S.E."/>
            <person name="Barry K."/>
            <person name="Bills G."/>
            <person name="Bluhm B.H."/>
            <person name="Cannon C."/>
            <person name="Castanera R."/>
            <person name="Culley D.E."/>
            <person name="Daum C."/>
            <person name="Ezra D."/>
            <person name="Gonzalez J.B."/>
            <person name="Henrissat B."/>
            <person name="Kuo A."/>
            <person name="Liang C."/>
            <person name="Lipzen A."/>
            <person name="Lutzoni F."/>
            <person name="Magnuson J."/>
            <person name="Mondo S."/>
            <person name="Nolan M."/>
            <person name="Ohm R."/>
            <person name="Pangilinan J."/>
            <person name="Park H.-J.H."/>
            <person name="Ramirez L."/>
            <person name="Alfaro M."/>
            <person name="Sun H."/>
            <person name="Tritt A."/>
            <person name="Yoshinaga Y."/>
            <person name="Zwiers L.-H.L."/>
            <person name="Turgeon B.G."/>
            <person name="Goodwin S.B."/>
            <person name="Spatafora J.W."/>
            <person name="Crous P.W."/>
            <person name="Grigoriev I.V."/>
        </authorList>
    </citation>
    <scope>NUCLEOTIDE SEQUENCE [LARGE SCALE GENOMIC DNA]</scope>
    <source>
        <strain evidence="2 3">CBS 611.86</strain>
    </source>
</reference>
<feature type="domain" description="AB hydrolase-1" evidence="1">
    <location>
        <begin position="8"/>
        <end position="245"/>
    </location>
</feature>
<evidence type="ECO:0000259" key="1">
    <source>
        <dbReference type="Pfam" id="PF12697"/>
    </source>
</evidence>
<evidence type="ECO:0000313" key="2">
    <source>
        <dbReference type="EMBL" id="KAF2877482.1"/>
    </source>
</evidence>
<dbReference type="SUPFAM" id="SSF53474">
    <property type="entry name" value="alpha/beta-Hydrolases"/>
    <property type="match status" value="1"/>
</dbReference>
<name>A0A7C8MN35_9PLEO</name>
<dbReference type="OrthoDB" id="1263307at2759"/>
<dbReference type="EMBL" id="JAADJZ010000002">
    <property type="protein sequence ID" value="KAF2877482.1"/>
    <property type="molecule type" value="Genomic_DNA"/>
</dbReference>
<dbReference type="InterPro" id="IPR029058">
    <property type="entry name" value="AB_hydrolase_fold"/>
</dbReference>
<evidence type="ECO:0000313" key="3">
    <source>
        <dbReference type="Proteomes" id="UP000481861"/>
    </source>
</evidence>
<dbReference type="PANTHER" id="PTHR37017">
    <property type="entry name" value="AB HYDROLASE-1 DOMAIN-CONTAINING PROTEIN-RELATED"/>
    <property type="match status" value="1"/>
</dbReference>
<dbReference type="Pfam" id="PF12697">
    <property type="entry name" value="Abhydrolase_6"/>
    <property type="match status" value="1"/>
</dbReference>
<organism evidence="2 3">
    <name type="scientific">Massariosphaeria phaeospora</name>
    <dbReference type="NCBI Taxonomy" id="100035"/>
    <lineage>
        <taxon>Eukaryota</taxon>
        <taxon>Fungi</taxon>
        <taxon>Dikarya</taxon>
        <taxon>Ascomycota</taxon>
        <taxon>Pezizomycotina</taxon>
        <taxon>Dothideomycetes</taxon>
        <taxon>Pleosporomycetidae</taxon>
        <taxon>Pleosporales</taxon>
        <taxon>Pleosporales incertae sedis</taxon>
        <taxon>Massariosphaeria</taxon>
    </lineage>
</organism>
<gene>
    <name evidence="2" type="ORF">BDV95DRAFT_590062</name>
</gene>
<dbReference type="GO" id="GO:0016787">
    <property type="term" value="F:hydrolase activity"/>
    <property type="evidence" value="ECO:0007669"/>
    <property type="project" value="UniProtKB-KW"/>
</dbReference>
<comment type="caution">
    <text evidence="2">The sequence shown here is derived from an EMBL/GenBank/DDBJ whole genome shotgun (WGS) entry which is preliminary data.</text>
</comment>
<accession>A0A7C8MN35</accession>
<sequence length="254" mass="26810">MASNLTIVLSTGSFCTPAAYAQPFAALTSQGYEFHIPQLLTAGKKPGPLPNLADDTAMLSALITKLADEDKDILLLAHSYGGTPASESIKGLSKAEREKAGKKGGVVRLGFMTSLVPPIGVTAGALMADARSGYQAIDGDGWLYLPDLALAGQIVFSSLPPEEATKEVANFVQHSPLCFASELTYAGYKDVPVSYLFCEKDECVPPSVQQAGIDMIEKESGNAVDVTRFPCDHVPSVTAPEKVVDWILATAAKC</sequence>
<proteinExistence type="predicted"/>
<dbReference type="AlphaFoldDB" id="A0A7C8MN35"/>
<dbReference type="InterPro" id="IPR052897">
    <property type="entry name" value="Sec-Metab_Biosynth_Hydrolase"/>
</dbReference>
<dbReference type="InterPro" id="IPR000073">
    <property type="entry name" value="AB_hydrolase_1"/>
</dbReference>